<dbReference type="PANTHER" id="PTHR30250">
    <property type="entry name" value="PST FAMILY PREDICTED COLANIC ACID TRANSPORTER"/>
    <property type="match status" value="1"/>
</dbReference>
<organism evidence="7 8">
    <name type="scientific">Enterococcus raffinosus</name>
    <dbReference type="NCBI Taxonomy" id="71452"/>
    <lineage>
        <taxon>Bacteria</taxon>
        <taxon>Bacillati</taxon>
        <taxon>Bacillota</taxon>
        <taxon>Bacilli</taxon>
        <taxon>Lactobacillales</taxon>
        <taxon>Enterococcaceae</taxon>
        <taxon>Enterococcus</taxon>
    </lineage>
</organism>
<keyword evidence="3 6" id="KW-0812">Transmembrane</keyword>
<dbReference type="Pfam" id="PF01943">
    <property type="entry name" value="Polysacc_synt"/>
    <property type="match status" value="1"/>
</dbReference>
<dbReference type="InterPro" id="IPR050833">
    <property type="entry name" value="Poly_Biosynth_Transport"/>
</dbReference>
<feature type="transmembrane region" description="Helical" evidence="6">
    <location>
        <begin position="333"/>
        <end position="354"/>
    </location>
</feature>
<dbReference type="GeneID" id="67042013"/>
<evidence type="ECO:0000256" key="5">
    <source>
        <dbReference type="ARBA" id="ARBA00023136"/>
    </source>
</evidence>
<evidence type="ECO:0000256" key="2">
    <source>
        <dbReference type="ARBA" id="ARBA00022475"/>
    </source>
</evidence>
<keyword evidence="5 6" id="KW-0472">Membrane</keyword>
<evidence type="ECO:0000256" key="4">
    <source>
        <dbReference type="ARBA" id="ARBA00022989"/>
    </source>
</evidence>
<feature type="transmembrane region" description="Helical" evidence="6">
    <location>
        <begin position="361"/>
        <end position="379"/>
    </location>
</feature>
<evidence type="ECO:0000256" key="3">
    <source>
        <dbReference type="ARBA" id="ARBA00022692"/>
    </source>
</evidence>
<keyword evidence="2" id="KW-1003">Cell membrane</keyword>
<sequence length="472" mass="52422">MRNQYKKLFNDSLIFAIGSFGSKLITFFLVGFYTYYLTKSEYGTADLLLNTINLALPIVSLSVSEGVLRFVLDSKSQQEKLDWLRTALGTNVMGLGGLALLLGGLRLFGLRVDLSSGVGLLSFCLLTIQSFQLILMQYIKAIGKLKTYAANGILLSLFTLLFNLLLFRRMENMIVAYFLSLVVANLFSLVFLAVNISWRALLTRRKTVNSEQRKQLIAYSLPLIPNSAMWWILTTSSRFIMTFFLGVASNGMYAAASKIPNLLSVIGTIFLQAWQLSAVEQYHKKEAAAFYQKVFNHYSTLLLLFSGLILLFLDPLASVLLSKEFYFAKSYIPLLLVSNFFSCISGFFGTTYIVVKKTRGILTTSLLGAAVNVLASLLLIPLIGINGASLASGGGFFLIFYLRKRQTDRFMKQRLSTKAMWLQVALLIGQIVLNQSGVLSGGGLFFIQGLLLVLIIFIDLFHGGISKKGVHK</sequence>
<feature type="transmembrane region" description="Helical" evidence="6">
    <location>
        <begin position="415"/>
        <end position="433"/>
    </location>
</feature>
<keyword evidence="4 6" id="KW-1133">Transmembrane helix</keyword>
<evidence type="ECO:0000313" key="7">
    <source>
        <dbReference type="EMBL" id="MDT2536733.1"/>
    </source>
</evidence>
<comment type="subcellular location">
    <subcellularLocation>
        <location evidence="1">Cell membrane</location>
        <topology evidence="1">Multi-pass membrane protein</topology>
    </subcellularLocation>
</comment>
<feature type="transmembrane region" description="Helical" evidence="6">
    <location>
        <begin position="295"/>
        <end position="313"/>
    </location>
</feature>
<name>A0AAW8SRP8_9ENTE</name>
<protein>
    <submittedName>
        <fullName evidence="7">Oligosaccharide flippase family protein</fullName>
    </submittedName>
</protein>
<gene>
    <name evidence="7" type="ORF">P7D78_01230</name>
</gene>
<evidence type="ECO:0000256" key="1">
    <source>
        <dbReference type="ARBA" id="ARBA00004651"/>
    </source>
</evidence>
<feature type="transmembrane region" description="Helical" evidence="6">
    <location>
        <begin position="385"/>
        <end position="403"/>
    </location>
</feature>
<dbReference type="AlphaFoldDB" id="A0AAW8SRP8"/>
<feature type="transmembrane region" description="Helical" evidence="6">
    <location>
        <begin position="174"/>
        <end position="196"/>
    </location>
</feature>
<comment type="caution">
    <text evidence="7">The sequence shown here is derived from an EMBL/GenBank/DDBJ whole genome shotgun (WGS) entry which is preliminary data.</text>
</comment>
<dbReference type="GO" id="GO:0005886">
    <property type="term" value="C:plasma membrane"/>
    <property type="evidence" value="ECO:0007669"/>
    <property type="project" value="UniProtKB-SubCell"/>
</dbReference>
<dbReference type="RefSeq" id="WP_028020237.1">
    <property type="nucleotide sequence ID" value="NZ_CABLCA010000004.1"/>
</dbReference>
<evidence type="ECO:0000313" key="8">
    <source>
        <dbReference type="Proteomes" id="UP001249240"/>
    </source>
</evidence>
<dbReference type="EMBL" id="JARPXM010000001">
    <property type="protein sequence ID" value="MDT2536733.1"/>
    <property type="molecule type" value="Genomic_DNA"/>
</dbReference>
<accession>A0AAW8SRP8</accession>
<feature type="transmembrane region" description="Helical" evidence="6">
    <location>
        <begin position="12"/>
        <end position="35"/>
    </location>
</feature>
<proteinExistence type="predicted"/>
<dbReference type="Proteomes" id="UP001249240">
    <property type="component" value="Unassembled WGS sequence"/>
</dbReference>
<feature type="transmembrane region" description="Helical" evidence="6">
    <location>
        <begin position="114"/>
        <end position="136"/>
    </location>
</feature>
<reference evidence="7" key="1">
    <citation type="submission" date="2023-03" db="EMBL/GenBank/DDBJ databases">
        <authorList>
            <person name="Shen W."/>
            <person name="Cai J."/>
        </authorList>
    </citation>
    <scope>NUCLEOTIDE SEQUENCE</scope>
    <source>
        <strain evidence="7">B646-2</strain>
    </source>
</reference>
<feature type="transmembrane region" description="Helical" evidence="6">
    <location>
        <begin position="445"/>
        <end position="465"/>
    </location>
</feature>
<feature type="transmembrane region" description="Helical" evidence="6">
    <location>
        <begin position="83"/>
        <end position="108"/>
    </location>
</feature>
<dbReference type="InterPro" id="IPR002797">
    <property type="entry name" value="Polysacc_synth"/>
</dbReference>
<evidence type="ECO:0000256" key="6">
    <source>
        <dbReference type="SAM" id="Phobius"/>
    </source>
</evidence>
<dbReference type="PANTHER" id="PTHR30250:SF11">
    <property type="entry name" value="O-ANTIGEN TRANSPORTER-RELATED"/>
    <property type="match status" value="1"/>
</dbReference>
<feature type="transmembrane region" description="Helical" evidence="6">
    <location>
        <begin position="148"/>
        <end position="168"/>
    </location>
</feature>